<dbReference type="PANTHER" id="PTHR12277:SF194">
    <property type="entry name" value="FI04476P"/>
    <property type="match status" value="1"/>
</dbReference>
<dbReference type="EMBL" id="UYSL01023159">
    <property type="protein sequence ID" value="VDL81789.1"/>
    <property type="molecule type" value="Genomic_DNA"/>
</dbReference>
<evidence type="ECO:0000313" key="4">
    <source>
        <dbReference type="WBParaSite" id="NBR_0001806701-mRNA-1"/>
    </source>
</evidence>
<feature type="domain" description="Serine aminopeptidase S33" evidence="1">
    <location>
        <begin position="5"/>
        <end position="107"/>
    </location>
</feature>
<protein>
    <submittedName>
        <fullName evidence="4">Lysophosphatidylserine lipase ABHD12</fullName>
    </submittedName>
</protein>
<accession>A0A0N4YLR6</accession>
<dbReference type="GO" id="GO:0005789">
    <property type="term" value="C:endoplasmic reticulum membrane"/>
    <property type="evidence" value="ECO:0007669"/>
    <property type="project" value="TreeGrafter"/>
</dbReference>
<proteinExistence type="predicted"/>
<sequence length="216" mass="24507">MYNVFSDLNYHVITFDYRGFGDSDGPATEEGLVKDCHLVYNYVKNHSEHNTVIIWGHSLGTAFATKTAMDLSIAGTPPHGLVLESPFNNVRDVLFTRWISWPFFWIPRAIFIDVYTRRLKTIGSTFLESEERIKRVTCPILILHAADDVTVPVKLGRKLRDSALEAGRNVKYVEFEAERRLGHKYIYLAKEMSTIIPDFVSRATILHNSTSSAPAA</sequence>
<dbReference type="InterPro" id="IPR022742">
    <property type="entry name" value="Hydrolase_4"/>
</dbReference>
<dbReference type="PANTHER" id="PTHR12277">
    <property type="entry name" value="ALPHA/BETA HYDROLASE DOMAIN-CONTAINING PROTEIN"/>
    <property type="match status" value="1"/>
</dbReference>
<dbReference type="SUPFAM" id="SSF53474">
    <property type="entry name" value="alpha/beta-Hydrolases"/>
    <property type="match status" value="1"/>
</dbReference>
<dbReference type="GO" id="GO:0047372">
    <property type="term" value="F:monoacylglycerol lipase activity"/>
    <property type="evidence" value="ECO:0007669"/>
    <property type="project" value="TreeGrafter"/>
</dbReference>
<evidence type="ECO:0000313" key="2">
    <source>
        <dbReference type="EMBL" id="VDL81789.1"/>
    </source>
</evidence>
<reference evidence="4" key="1">
    <citation type="submission" date="2017-02" db="UniProtKB">
        <authorList>
            <consortium name="WormBaseParasite"/>
        </authorList>
    </citation>
    <scope>IDENTIFICATION</scope>
</reference>
<dbReference type="WBParaSite" id="NBR_0001806701-mRNA-1">
    <property type="protein sequence ID" value="NBR_0001806701-mRNA-1"/>
    <property type="gene ID" value="NBR_0001806701"/>
</dbReference>
<dbReference type="OMA" id="MILHARD"/>
<keyword evidence="3" id="KW-1185">Reference proteome</keyword>
<dbReference type="Gene3D" id="3.40.50.1820">
    <property type="entry name" value="alpha/beta hydrolase"/>
    <property type="match status" value="1"/>
</dbReference>
<dbReference type="Proteomes" id="UP000271162">
    <property type="component" value="Unassembled WGS sequence"/>
</dbReference>
<dbReference type="AlphaFoldDB" id="A0A0N4YLR6"/>
<evidence type="ECO:0000259" key="1">
    <source>
        <dbReference type="Pfam" id="PF12146"/>
    </source>
</evidence>
<dbReference type="GO" id="GO:0004622">
    <property type="term" value="F:phosphatidylcholine lysophospholipase activity"/>
    <property type="evidence" value="ECO:0007669"/>
    <property type="project" value="TreeGrafter"/>
</dbReference>
<dbReference type="GO" id="GO:0006660">
    <property type="term" value="P:phosphatidylserine catabolic process"/>
    <property type="evidence" value="ECO:0007669"/>
    <property type="project" value="TreeGrafter"/>
</dbReference>
<dbReference type="STRING" id="27835.A0A0N4YLR6"/>
<dbReference type="GO" id="GO:0052651">
    <property type="term" value="P:monoacylglycerol catabolic process"/>
    <property type="evidence" value="ECO:0007669"/>
    <property type="project" value="TreeGrafter"/>
</dbReference>
<name>A0A0N4YLR6_NIPBR</name>
<reference evidence="2 3" key="2">
    <citation type="submission" date="2018-11" db="EMBL/GenBank/DDBJ databases">
        <authorList>
            <consortium name="Pathogen Informatics"/>
        </authorList>
    </citation>
    <scope>NUCLEOTIDE SEQUENCE [LARGE SCALE GENOMIC DNA]</scope>
</reference>
<dbReference type="InterPro" id="IPR029058">
    <property type="entry name" value="AB_hydrolase_fold"/>
</dbReference>
<gene>
    <name evidence="2" type="ORF">NBR_LOCUS18068</name>
</gene>
<evidence type="ECO:0000313" key="3">
    <source>
        <dbReference type="Proteomes" id="UP000271162"/>
    </source>
</evidence>
<dbReference type="Pfam" id="PF12146">
    <property type="entry name" value="Hydrolase_4"/>
    <property type="match status" value="1"/>
</dbReference>
<organism evidence="4">
    <name type="scientific">Nippostrongylus brasiliensis</name>
    <name type="common">Rat hookworm</name>
    <dbReference type="NCBI Taxonomy" id="27835"/>
    <lineage>
        <taxon>Eukaryota</taxon>
        <taxon>Metazoa</taxon>
        <taxon>Ecdysozoa</taxon>
        <taxon>Nematoda</taxon>
        <taxon>Chromadorea</taxon>
        <taxon>Rhabditida</taxon>
        <taxon>Rhabditina</taxon>
        <taxon>Rhabditomorpha</taxon>
        <taxon>Strongyloidea</taxon>
        <taxon>Heligmosomidae</taxon>
        <taxon>Nippostrongylus</taxon>
    </lineage>
</organism>